<dbReference type="EMBL" id="JBBBOO010000018">
    <property type="protein sequence ID" value="MEI7065663.1"/>
    <property type="molecule type" value="Genomic_DNA"/>
</dbReference>
<gene>
    <name evidence="2" type="ORF">WCU84_18705</name>
</gene>
<organism evidence="2 3">
    <name type="scientific">Dickeya chrysanthemi</name>
    <name type="common">Pectobacterium chrysanthemi</name>
    <name type="synonym">Erwinia chrysanthemi</name>
    <dbReference type="NCBI Taxonomy" id="556"/>
    <lineage>
        <taxon>Bacteria</taxon>
        <taxon>Pseudomonadati</taxon>
        <taxon>Pseudomonadota</taxon>
        <taxon>Gammaproteobacteria</taxon>
        <taxon>Enterobacterales</taxon>
        <taxon>Pectobacteriaceae</taxon>
        <taxon>Dickeya</taxon>
    </lineage>
</organism>
<name>A0ABU8JQE4_DICCH</name>
<keyword evidence="3" id="KW-1185">Reference proteome</keyword>
<dbReference type="CDD" id="cd17468">
    <property type="entry name" value="T3SS_HrpP_C"/>
    <property type="match status" value="1"/>
</dbReference>
<evidence type="ECO:0000313" key="3">
    <source>
        <dbReference type="Proteomes" id="UP001359469"/>
    </source>
</evidence>
<proteinExistence type="predicted"/>
<dbReference type="Proteomes" id="UP001359469">
    <property type="component" value="Unassembled WGS sequence"/>
</dbReference>
<feature type="region of interest" description="Disordered" evidence="1">
    <location>
        <begin position="1"/>
        <end position="32"/>
    </location>
</feature>
<evidence type="ECO:0000256" key="1">
    <source>
        <dbReference type="SAM" id="MobiDB-lite"/>
    </source>
</evidence>
<comment type="caution">
    <text evidence="2">The sequence shown here is derived from an EMBL/GenBank/DDBJ whole genome shotgun (WGS) entry which is preliminary data.</text>
</comment>
<sequence length="176" mass="19605">MTPHLPAAPDVSQPGQSPLPHDQALDFPGYGYDDTGIEDPFEDLFDPEMQFPDASWLPFGPPMALHPPLNLDGFIDAPSSTEPVVPVYWSALESSLTDMPLLRRGEPLSFSLQLPQLGNVDVRMVTLPANGWDVSLRFGKTAYEQLKGLRDNCRRSLADTLRAPVRLQFESREDEE</sequence>
<dbReference type="GeneID" id="45079978"/>
<reference evidence="2 3" key="1">
    <citation type="submission" date="2024-03" db="EMBL/GenBank/DDBJ databases">
        <title>Analysis of soft rot Pectobacteriaceae population diversity in US potato growing regions between 2016 and 2022.</title>
        <authorList>
            <person name="Ma X."/>
            <person name="Zhang X."/>
            <person name="Stodghill P."/>
            <person name="Rioux R."/>
            <person name="Babler B."/>
            <person name="Shrestha S."/>
            <person name="Babler B."/>
            <person name="Rivedal H."/>
            <person name="Frost K."/>
            <person name="Hao J."/>
            <person name="Secor G."/>
            <person name="Swingle B."/>
        </authorList>
    </citation>
    <scope>NUCLEOTIDE SEQUENCE [LARGE SCALE GENOMIC DNA]</scope>
    <source>
        <strain evidence="2 3">SR64</strain>
    </source>
</reference>
<accession>A0ABU8JQE4</accession>
<evidence type="ECO:0000313" key="2">
    <source>
        <dbReference type="EMBL" id="MEI7065663.1"/>
    </source>
</evidence>
<dbReference type="InterPro" id="IPR049757">
    <property type="entry name" value="T3SS_HrpP-like_C"/>
</dbReference>
<dbReference type="RefSeq" id="WP_012769607.1">
    <property type="nucleotide sequence ID" value="NZ_CP128510.1"/>
</dbReference>
<protein>
    <submittedName>
        <fullName evidence="2">Type III secretion system HrpP C-terminal domain-containing protein</fullName>
    </submittedName>
</protein>